<dbReference type="InterPro" id="IPR036361">
    <property type="entry name" value="SAP_dom_sf"/>
</dbReference>
<proteinExistence type="predicted"/>
<protein>
    <recommendedName>
        <fullName evidence="2">SAP domain-containing protein</fullName>
    </recommendedName>
</protein>
<dbReference type="AlphaFoldDB" id="A0A6A5BVA1"/>
<keyword evidence="4" id="KW-1185">Reference proteome</keyword>
<feature type="compositionally biased region" description="Polar residues" evidence="1">
    <location>
        <begin position="305"/>
        <end position="319"/>
    </location>
</feature>
<dbReference type="GeneID" id="68110104"/>
<sequence length="319" mass="36100">MPSNTVDSLSKFLQKFELEVLKTMAQNALSETKQEDVGELSNDLIDWAYEQGIKKFIGQLDASTLKTSMEEAGVKDVDANGSKEALGEKFLDSVEQDEGGPEGFLSRMKVATLKKFVKILGFETDANDQQQYAEDISDELLLNGTRMLFDFVDEEALKKTSKKMNLKVPKSASKLVVQDILLNEVFPGLSPEEEEKPKKEKKAKKSSSEPSAKQTREEINEKIKRERSDLPDCKTFDDIFQNYWVDELRDFCKKNDIKSQGNKKDLIKRILAFNMDPTNRGFTEKKRKRKTGKSSSKKEKKEHATTNGDASASSTPKEE</sequence>
<dbReference type="Proteomes" id="UP000444721">
    <property type="component" value="Unassembled WGS sequence"/>
</dbReference>
<feature type="region of interest" description="Disordered" evidence="1">
    <location>
        <begin position="272"/>
        <end position="319"/>
    </location>
</feature>
<dbReference type="SUPFAM" id="SSF68906">
    <property type="entry name" value="SAP domain"/>
    <property type="match status" value="1"/>
</dbReference>
<accession>A0A6A5BVA1</accession>
<dbReference type="OMA" id="DLIDWAY"/>
<comment type="caution">
    <text evidence="3">The sequence shown here is derived from an EMBL/GenBank/DDBJ whole genome shotgun (WGS) entry which is preliminary data.</text>
</comment>
<reference evidence="3 4" key="1">
    <citation type="journal article" date="2019" name="Sci. Rep.">
        <title>Nanopore sequencing improves the draft genome of the human pathogenic amoeba Naegleria fowleri.</title>
        <authorList>
            <person name="Liechti N."/>
            <person name="Schurch N."/>
            <person name="Bruggmann R."/>
            <person name="Wittwer M."/>
        </authorList>
    </citation>
    <scope>NUCLEOTIDE SEQUENCE [LARGE SCALE GENOMIC DNA]</scope>
    <source>
        <strain evidence="3 4">ATCC 30894</strain>
    </source>
</reference>
<dbReference type="EMBL" id="VFQX01000030">
    <property type="protein sequence ID" value="KAF0978371.1"/>
    <property type="molecule type" value="Genomic_DNA"/>
</dbReference>
<dbReference type="PROSITE" id="PS50800">
    <property type="entry name" value="SAP"/>
    <property type="match status" value="1"/>
</dbReference>
<dbReference type="VEuPathDB" id="AmoebaDB:NfTy_055810"/>
<dbReference type="VEuPathDB" id="AmoebaDB:FDP41_002886"/>
<evidence type="ECO:0000259" key="2">
    <source>
        <dbReference type="PROSITE" id="PS50800"/>
    </source>
</evidence>
<dbReference type="Pfam" id="PF02037">
    <property type="entry name" value="SAP"/>
    <property type="match status" value="1"/>
</dbReference>
<evidence type="ECO:0000313" key="4">
    <source>
        <dbReference type="Proteomes" id="UP000444721"/>
    </source>
</evidence>
<dbReference type="InterPro" id="IPR003034">
    <property type="entry name" value="SAP_dom"/>
</dbReference>
<dbReference type="OrthoDB" id="21013at2759"/>
<organism evidence="3 4">
    <name type="scientific">Naegleria fowleri</name>
    <name type="common">Brain eating amoeba</name>
    <dbReference type="NCBI Taxonomy" id="5763"/>
    <lineage>
        <taxon>Eukaryota</taxon>
        <taxon>Discoba</taxon>
        <taxon>Heterolobosea</taxon>
        <taxon>Tetramitia</taxon>
        <taxon>Eutetramitia</taxon>
        <taxon>Vahlkampfiidae</taxon>
        <taxon>Naegleria</taxon>
    </lineage>
</organism>
<dbReference type="Gene3D" id="1.10.720.30">
    <property type="entry name" value="SAP domain"/>
    <property type="match status" value="1"/>
</dbReference>
<dbReference type="RefSeq" id="XP_044563084.1">
    <property type="nucleotide sequence ID" value="XM_044706129.1"/>
</dbReference>
<gene>
    <name evidence="3" type="ORF">FDP41_002886</name>
</gene>
<feature type="compositionally biased region" description="Basic and acidic residues" evidence="1">
    <location>
        <begin position="214"/>
        <end position="227"/>
    </location>
</feature>
<evidence type="ECO:0000256" key="1">
    <source>
        <dbReference type="SAM" id="MobiDB-lite"/>
    </source>
</evidence>
<feature type="region of interest" description="Disordered" evidence="1">
    <location>
        <begin position="188"/>
        <end position="227"/>
    </location>
</feature>
<name>A0A6A5BVA1_NAEFO</name>
<feature type="domain" description="SAP" evidence="2">
    <location>
        <begin position="240"/>
        <end position="274"/>
    </location>
</feature>
<evidence type="ECO:0000313" key="3">
    <source>
        <dbReference type="EMBL" id="KAF0978371.1"/>
    </source>
</evidence>